<protein>
    <submittedName>
        <fullName evidence="2">Uncharacterized protein</fullName>
    </submittedName>
</protein>
<dbReference type="PANTHER" id="PTHR36401">
    <property type="entry name" value="NADH DEHYDROGENASE [UBIQUINONE] 1 BETA SUBCOMPLEX SUBUNIT 8, MITOCHONDRIAL"/>
    <property type="match status" value="1"/>
</dbReference>
<keyword evidence="3" id="KW-1185">Reference proteome</keyword>
<reference evidence="2 3" key="1">
    <citation type="journal article" date="2021" name="Sci. Rep.">
        <title>The genome of the diatom Chaetoceros tenuissimus carries an ancient integrated fragment of an extant virus.</title>
        <authorList>
            <person name="Hongo Y."/>
            <person name="Kimura K."/>
            <person name="Takaki Y."/>
            <person name="Yoshida Y."/>
            <person name="Baba S."/>
            <person name="Kobayashi G."/>
            <person name="Nagasaki K."/>
            <person name="Hano T."/>
            <person name="Tomaru Y."/>
        </authorList>
    </citation>
    <scope>NUCLEOTIDE SEQUENCE [LARGE SCALE GENOMIC DNA]</scope>
    <source>
        <strain evidence="2 3">NIES-3715</strain>
    </source>
</reference>
<comment type="caution">
    <text evidence="2">The sequence shown here is derived from an EMBL/GenBank/DDBJ whole genome shotgun (WGS) entry which is preliminary data.</text>
</comment>
<sequence>MSSVRSLAPLVRRSVVATRANQSSLRGGASPPLPPFARSPVPTQKLVENNDAVWDDGVAPELALDYDCQHVSSKEGILSWLGGLGGFVALYQFVKTTDPESKNPAVNRTMNVVKDAPKTGPNRCAE</sequence>
<dbReference type="PANTHER" id="PTHR36401:SF1">
    <property type="entry name" value="NADH DEHYDROGENASE [UBIQUINONE] 1 BETA SUBCOMPLEX SUBUNIT 8, MITOCHONDRIAL"/>
    <property type="match status" value="1"/>
</dbReference>
<gene>
    <name evidence="2" type="ORF">CTEN210_08685</name>
</gene>
<dbReference type="AlphaFoldDB" id="A0AAD3CUP0"/>
<feature type="region of interest" description="Disordered" evidence="1">
    <location>
        <begin position="18"/>
        <end position="39"/>
    </location>
</feature>
<organism evidence="2 3">
    <name type="scientific">Chaetoceros tenuissimus</name>
    <dbReference type="NCBI Taxonomy" id="426638"/>
    <lineage>
        <taxon>Eukaryota</taxon>
        <taxon>Sar</taxon>
        <taxon>Stramenopiles</taxon>
        <taxon>Ochrophyta</taxon>
        <taxon>Bacillariophyta</taxon>
        <taxon>Coscinodiscophyceae</taxon>
        <taxon>Chaetocerotophycidae</taxon>
        <taxon>Chaetocerotales</taxon>
        <taxon>Chaetocerotaceae</taxon>
        <taxon>Chaetoceros</taxon>
    </lineage>
</organism>
<evidence type="ECO:0000313" key="3">
    <source>
        <dbReference type="Proteomes" id="UP001054902"/>
    </source>
</evidence>
<dbReference type="InterPro" id="IPR038863">
    <property type="entry name" value="Put_Complex_I_su8"/>
</dbReference>
<dbReference type="EMBL" id="BLLK01000045">
    <property type="protein sequence ID" value="GFH52209.1"/>
    <property type="molecule type" value="Genomic_DNA"/>
</dbReference>
<dbReference type="Proteomes" id="UP001054902">
    <property type="component" value="Unassembled WGS sequence"/>
</dbReference>
<evidence type="ECO:0000313" key="2">
    <source>
        <dbReference type="EMBL" id="GFH52209.1"/>
    </source>
</evidence>
<proteinExistence type="predicted"/>
<evidence type="ECO:0000256" key="1">
    <source>
        <dbReference type="SAM" id="MobiDB-lite"/>
    </source>
</evidence>
<name>A0AAD3CUP0_9STRA</name>
<accession>A0AAD3CUP0</accession>